<dbReference type="SMART" id="SM00729">
    <property type="entry name" value="Elp3"/>
    <property type="match status" value="1"/>
</dbReference>
<dbReference type="SUPFAM" id="SSF102114">
    <property type="entry name" value="Radical SAM enzymes"/>
    <property type="match status" value="1"/>
</dbReference>
<dbReference type="GO" id="GO:0051536">
    <property type="term" value="F:iron-sulfur cluster binding"/>
    <property type="evidence" value="ECO:0007669"/>
    <property type="project" value="UniProtKB-KW"/>
</dbReference>
<evidence type="ECO:0000313" key="7">
    <source>
        <dbReference type="EMBL" id="SOC19352.1"/>
    </source>
</evidence>
<dbReference type="InterPro" id="IPR006158">
    <property type="entry name" value="Cobalamin-bd"/>
</dbReference>
<dbReference type="SFLD" id="SFLDG01082">
    <property type="entry name" value="B12-binding_domain_containing"/>
    <property type="match status" value="1"/>
</dbReference>
<dbReference type="EMBL" id="OBML01000010">
    <property type="protein sequence ID" value="SOC19352.1"/>
    <property type="molecule type" value="Genomic_DNA"/>
</dbReference>
<dbReference type="InterPro" id="IPR058240">
    <property type="entry name" value="rSAM_sf"/>
</dbReference>
<evidence type="ECO:0000313" key="8">
    <source>
        <dbReference type="Proteomes" id="UP000219331"/>
    </source>
</evidence>
<dbReference type="PROSITE" id="PS51918">
    <property type="entry name" value="RADICAL_SAM"/>
    <property type="match status" value="1"/>
</dbReference>
<dbReference type="PANTHER" id="PTHR43409:SF3">
    <property type="entry name" value="HYPOTHETICAL METHYLTRANSFERASE"/>
    <property type="match status" value="1"/>
</dbReference>
<evidence type="ECO:0000256" key="3">
    <source>
        <dbReference type="ARBA" id="ARBA00022723"/>
    </source>
</evidence>
<keyword evidence="4" id="KW-0408">Iron</keyword>
<dbReference type="GO" id="GO:0003824">
    <property type="term" value="F:catalytic activity"/>
    <property type="evidence" value="ECO:0007669"/>
    <property type="project" value="InterPro"/>
</dbReference>
<evidence type="ECO:0000259" key="6">
    <source>
        <dbReference type="PROSITE" id="PS51918"/>
    </source>
</evidence>
<dbReference type="Gene3D" id="3.80.30.20">
    <property type="entry name" value="tm_1862 like domain"/>
    <property type="match status" value="1"/>
</dbReference>
<dbReference type="STRING" id="538381.GCA_001696535_04045"/>
<dbReference type="SFLD" id="SFLDS00029">
    <property type="entry name" value="Radical_SAM"/>
    <property type="match status" value="1"/>
</dbReference>
<keyword evidence="8" id="KW-1185">Reference proteome</keyword>
<gene>
    <name evidence="7" type="ORF">SAMN05421512_11010</name>
</gene>
<dbReference type="RefSeq" id="WP_067223884.1">
    <property type="nucleotide sequence ID" value="NZ_MBQE01000005.1"/>
</dbReference>
<keyword evidence="2" id="KW-0949">S-adenosyl-L-methionine</keyword>
<dbReference type="GO" id="GO:0005829">
    <property type="term" value="C:cytosol"/>
    <property type="evidence" value="ECO:0007669"/>
    <property type="project" value="TreeGrafter"/>
</dbReference>
<proteinExistence type="predicted"/>
<dbReference type="SFLD" id="SFLDG01123">
    <property type="entry name" value="methyltransferase_(Class_B)"/>
    <property type="match status" value="1"/>
</dbReference>
<dbReference type="InterPro" id="IPR034466">
    <property type="entry name" value="Methyltransferase_Class_B"/>
</dbReference>
<comment type="cofactor">
    <cofactor evidence="1">
        <name>[4Fe-4S] cluster</name>
        <dbReference type="ChEBI" id="CHEBI:49883"/>
    </cofactor>
</comment>
<dbReference type="Pfam" id="PF13282">
    <property type="entry name" value="DUF4070"/>
    <property type="match status" value="1"/>
</dbReference>
<reference evidence="7 8" key="1">
    <citation type="submission" date="2017-08" db="EMBL/GenBank/DDBJ databases">
        <authorList>
            <person name="de Groot N.N."/>
        </authorList>
    </citation>
    <scope>NUCLEOTIDE SEQUENCE [LARGE SCALE GENOMIC DNA]</scope>
    <source>
        <strain evidence="7 8">USBA 352</strain>
    </source>
</reference>
<dbReference type="CDD" id="cd01335">
    <property type="entry name" value="Radical_SAM"/>
    <property type="match status" value="1"/>
</dbReference>
<evidence type="ECO:0000256" key="2">
    <source>
        <dbReference type="ARBA" id="ARBA00022691"/>
    </source>
</evidence>
<keyword evidence="5" id="KW-0411">Iron-sulfur</keyword>
<sequence>MSQSVVNVLLLYPRFQAGSFWNYQETCALVGAKYPAPPLGLITVAAMLPDSWEPRLVDRNTTELRDEDLAWADVVFTGGMLPQQRDTLAIIALCQAAGIPVVVGGPDVTSSPEHYAAADFRVIGEAEGIFDAFIEAFERGERQGTFEAEKFKADVTTTPVPRFDLLKFSDYVQVNVQFSRGCPFTCEFCDIIELYGRKPRTKGSAQILAELQALYDLGYRGHVDFVDDNLIGNKKAVKAFLPDLIAWQEAHGRPFELSTEASLNLADDTELLKMMQQAGFFVVFVGIESPDPDVLVATRKKQNTRRDIAASVHKIYEAGIFVIGGFIVGFDEESDRVADEIAGLIDEAAIPVAMTGLLYALPNTQLTRRLAAQGRLHAEFDIADAEDIKGDQCTAGLNFETLRPRAQILADYRRVIERVYSPGAYFARLRKMVSMLDMSGPNGDVMNARLFSDLKKLGRLVWSITLHKPEHRGHLWRMIAYTLRHNPRALNPMLQMVALYVHLGPFSRFVLQRIDEQIAEIEDGNWAQPALVAAE</sequence>
<evidence type="ECO:0000256" key="4">
    <source>
        <dbReference type="ARBA" id="ARBA00023004"/>
    </source>
</evidence>
<evidence type="ECO:0000256" key="5">
    <source>
        <dbReference type="ARBA" id="ARBA00023014"/>
    </source>
</evidence>
<protein>
    <submittedName>
        <fullName evidence="7">Radical SAM superfamily enzyme YgiQ, UPF0313 family</fullName>
    </submittedName>
</protein>
<dbReference type="InterPro" id="IPR025274">
    <property type="entry name" value="DUF4070"/>
</dbReference>
<name>A0A285TGJ1_9HYPH</name>
<dbReference type="Pfam" id="PF04055">
    <property type="entry name" value="Radical_SAM"/>
    <property type="match status" value="1"/>
</dbReference>
<dbReference type="InterPro" id="IPR034530">
    <property type="entry name" value="HpnP-like"/>
</dbReference>
<organism evidence="7 8">
    <name type="scientific">Stappia indica</name>
    <dbReference type="NCBI Taxonomy" id="538381"/>
    <lineage>
        <taxon>Bacteria</taxon>
        <taxon>Pseudomonadati</taxon>
        <taxon>Pseudomonadota</taxon>
        <taxon>Alphaproteobacteria</taxon>
        <taxon>Hyphomicrobiales</taxon>
        <taxon>Stappiaceae</taxon>
        <taxon>Stappia</taxon>
    </lineage>
</organism>
<dbReference type="GO" id="GO:0046872">
    <property type="term" value="F:metal ion binding"/>
    <property type="evidence" value="ECO:0007669"/>
    <property type="project" value="UniProtKB-KW"/>
</dbReference>
<accession>A0A285TGJ1</accession>
<dbReference type="Gene3D" id="3.40.50.280">
    <property type="entry name" value="Cobalamin-binding domain"/>
    <property type="match status" value="1"/>
</dbReference>
<dbReference type="InterPro" id="IPR006638">
    <property type="entry name" value="Elp3/MiaA/NifB-like_rSAM"/>
</dbReference>
<dbReference type="InterPro" id="IPR023404">
    <property type="entry name" value="rSAM_horseshoe"/>
</dbReference>
<evidence type="ECO:0000256" key="1">
    <source>
        <dbReference type="ARBA" id="ARBA00001966"/>
    </source>
</evidence>
<dbReference type="SFLD" id="SFLDF00303">
    <property type="entry name" value="hopanoid_C2-methyltransferase"/>
    <property type="match status" value="1"/>
</dbReference>
<feature type="domain" description="Radical SAM core" evidence="6">
    <location>
        <begin position="168"/>
        <end position="398"/>
    </location>
</feature>
<dbReference type="Proteomes" id="UP000219331">
    <property type="component" value="Unassembled WGS sequence"/>
</dbReference>
<dbReference type="OrthoDB" id="9801424at2"/>
<dbReference type="PANTHER" id="PTHR43409">
    <property type="entry name" value="ANAEROBIC MAGNESIUM-PROTOPORPHYRIN IX MONOMETHYL ESTER CYCLASE-RELATED"/>
    <property type="match status" value="1"/>
</dbReference>
<dbReference type="Pfam" id="PF02310">
    <property type="entry name" value="B12-binding"/>
    <property type="match status" value="1"/>
</dbReference>
<dbReference type="GO" id="GO:0031419">
    <property type="term" value="F:cobalamin binding"/>
    <property type="evidence" value="ECO:0007669"/>
    <property type="project" value="InterPro"/>
</dbReference>
<dbReference type="AlphaFoldDB" id="A0A285TGJ1"/>
<dbReference type="InterPro" id="IPR051198">
    <property type="entry name" value="BchE-like"/>
</dbReference>
<dbReference type="InterPro" id="IPR007197">
    <property type="entry name" value="rSAM"/>
</dbReference>
<keyword evidence="3" id="KW-0479">Metal-binding</keyword>